<keyword evidence="3" id="KW-0479">Metal-binding</keyword>
<protein>
    <submittedName>
        <fullName evidence="5">SMP-30/Gluconolaconase/LRE domain protein</fullName>
    </submittedName>
</protein>
<dbReference type="Proteomes" id="UP000005824">
    <property type="component" value="Unassembled WGS sequence"/>
</dbReference>
<dbReference type="Gene3D" id="2.120.10.30">
    <property type="entry name" value="TolB, C-terminal domain"/>
    <property type="match status" value="1"/>
</dbReference>
<organism evidence="5 6">
    <name type="scientific">Chthoniobacter flavus Ellin428</name>
    <dbReference type="NCBI Taxonomy" id="497964"/>
    <lineage>
        <taxon>Bacteria</taxon>
        <taxon>Pseudomonadati</taxon>
        <taxon>Verrucomicrobiota</taxon>
        <taxon>Spartobacteria</taxon>
        <taxon>Chthoniobacterales</taxon>
        <taxon>Chthoniobacteraceae</taxon>
        <taxon>Chthoniobacter</taxon>
    </lineage>
</organism>
<evidence type="ECO:0000259" key="4">
    <source>
        <dbReference type="Pfam" id="PF08450"/>
    </source>
</evidence>
<gene>
    <name evidence="5" type="ORF">CfE428DRAFT_1592</name>
</gene>
<dbReference type="Pfam" id="PF08450">
    <property type="entry name" value="SGL"/>
    <property type="match status" value="1"/>
</dbReference>
<keyword evidence="3" id="KW-0862">Zinc</keyword>
<feature type="active site" description="Proton donor/acceptor" evidence="2">
    <location>
        <position position="190"/>
    </location>
</feature>
<dbReference type="PRINTS" id="PR01790">
    <property type="entry name" value="SMP30FAMILY"/>
</dbReference>
<keyword evidence="1" id="KW-0378">Hydrolase</keyword>
<proteinExistence type="predicted"/>
<sequence>MVWEGGKATEGMASNAKGEVFFNDVPNSKTYKIALDGKITEFLPDSHRGDGQAFSPNGGLYACAGGVEKIIAYPDGKGEAAEIASGFRGNDLVVLHNGNVYVTEPDWDGTHKEHSKVWLIKPDASKSVVDTGLKFANGITASPDQSLLYVDDTKSHWVYSYQIQPDGTLKDKQRYYHLFEPDTADDSGADGMEVDSAGRLYVATRLGLQVCDQAGRVNCIIPTPNGKVSNIVFGGPDFDTIYISSAGGIYKRKVKAKAASSFAAPIKPAAPHL</sequence>
<dbReference type="InterPro" id="IPR013658">
    <property type="entry name" value="SGL"/>
</dbReference>
<dbReference type="GO" id="GO:0046872">
    <property type="term" value="F:metal ion binding"/>
    <property type="evidence" value="ECO:0007669"/>
    <property type="project" value="UniProtKB-KW"/>
</dbReference>
<dbReference type="GO" id="GO:0016787">
    <property type="term" value="F:hydrolase activity"/>
    <property type="evidence" value="ECO:0007669"/>
    <property type="project" value="UniProtKB-KW"/>
</dbReference>
<feature type="binding site" evidence="3">
    <location>
        <position position="190"/>
    </location>
    <ligand>
        <name>a divalent metal cation</name>
        <dbReference type="ChEBI" id="CHEBI:60240"/>
    </ligand>
</feature>
<evidence type="ECO:0000313" key="6">
    <source>
        <dbReference type="Proteomes" id="UP000005824"/>
    </source>
</evidence>
<evidence type="ECO:0000313" key="5">
    <source>
        <dbReference type="EMBL" id="EDY21299.1"/>
    </source>
</evidence>
<dbReference type="PANTHER" id="PTHR47572">
    <property type="entry name" value="LIPOPROTEIN-RELATED"/>
    <property type="match status" value="1"/>
</dbReference>
<feature type="domain" description="SMP-30/Gluconolactonase/LRE-like region" evidence="4">
    <location>
        <begin position="10"/>
        <end position="246"/>
    </location>
</feature>
<dbReference type="InterPro" id="IPR005511">
    <property type="entry name" value="SMP-30"/>
</dbReference>
<dbReference type="eggNOG" id="COG3386">
    <property type="taxonomic scope" value="Bacteria"/>
</dbReference>
<feature type="binding site" evidence="3">
    <location>
        <position position="137"/>
    </location>
    <ligand>
        <name>a divalent metal cation</name>
        <dbReference type="ChEBI" id="CHEBI:60240"/>
    </ligand>
</feature>
<dbReference type="PANTHER" id="PTHR47572:SF4">
    <property type="entry name" value="LACTONASE DRP35"/>
    <property type="match status" value="1"/>
</dbReference>
<dbReference type="InterPro" id="IPR011042">
    <property type="entry name" value="6-blade_b-propeller_TolB-like"/>
</dbReference>
<comment type="caution">
    <text evidence="5">The sequence shown here is derived from an EMBL/GenBank/DDBJ whole genome shotgun (WGS) entry which is preliminary data.</text>
</comment>
<name>B4CWX9_9BACT</name>
<dbReference type="STRING" id="497964.CfE428DRAFT_1592"/>
<evidence type="ECO:0000256" key="3">
    <source>
        <dbReference type="PIRSR" id="PIRSR605511-2"/>
    </source>
</evidence>
<accession>B4CWX9</accession>
<dbReference type="EMBL" id="ABVL01000003">
    <property type="protein sequence ID" value="EDY21299.1"/>
    <property type="molecule type" value="Genomic_DNA"/>
</dbReference>
<dbReference type="InParanoid" id="B4CWX9"/>
<comment type="cofactor">
    <cofactor evidence="3">
        <name>Zn(2+)</name>
        <dbReference type="ChEBI" id="CHEBI:29105"/>
    </cofactor>
    <text evidence="3">Binds 1 divalent metal cation per subunit.</text>
</comment>
<dbReference type="AlphaFoldDB" id="B4CWX9"/>
<evidence type="ECO:0000256" key="1">
    <source>
        <dbReference type="ARBA" id="ARBA00022801"/>
    </source>
</evidence>
<reference evidence="5 6" key="1">
    <citation type="journal article" date="2011" name="J. Bacteriol.">
        <title>Genome sequence of Chthoniobacter flavus Ellin428, an aerobic heterotrophic soil bacterium.</title>
        <authorList>
            <person name="Kant R."/>
            <person name="van Passel M.W."/>
            <person name="Palva A."/>
            <person name="Lucas S."/>
            <person name="Lapidus A."/>
            <person name="Glavina Del Rio T."/>
            <person name="Dalin E."/>
            <person name="Tice H."/>
            <person name="Bruce D."/>
            <person name="Goodwin L."/>
            <person name="Pitluck S."/>
            <person name="Larimer F.W."/>
            <person name="Land M.L."/>
            <person name="Hauser L."/>
            <person name="Sangwan P."/>
            <person name="de Vos W.M."/>
            <person name="Janssen P.H."/>
            <person name="Smidt H."/>
        </authorList>
    </citation>
    <scope>NUCLEOTIDE SEQUENCE [LARGE SCALE GENOMIC DNA]</scope>
    <source>
        <strain evidence="5 6">Ellin428</strain>
    </source>
</reference>
<keyword evidence="6" id="KW-1185">Reference proteome</keyword>
<dbReference type="SUPFAM" id="SSF63829">
    <property type="entry name" value="Calcium-dependent phosphotriesterase"/>
    <property type="match status" value="1"/>
</dbReference>
<evidence type="ECO:0000256" key="2">
    <source>
        <dbReference type="PIRSR" id="PIRSR605511-1"/>
    </source>
</evidence>
<dbReference type="InterPro" id="IPR051262">
    <property type="entry name" value="SMP-30/CGR1_Lactonase"/>
</dbReference>